<feature type="transmembrane region" description="Helical" evidence="6">
    <location>
        <begin position="69"/>
        <end position="87"/>
    </location>
</feature>
<sequence>MEIFTAAGLAALLQVVAIDLVLAGDNAIVIGLAAAGLPADQRKKAILIGIGAATVLRIIFALITQWLLAIGPMLLIAGGLLLLWVCWKMWRELRVTQAEEEEATEILSDGNVKRNGAAPRKTLMQAATQIVIADVSMSLDNVLAVAGASMDHPTVLIIGLALSIALMGFAASFIARLLHRHRWIAYVGLLIILYVAINMLLDGAVSEFPEQFGFLEPWFGGEAAAYR</sequence>
<evidence type="ECO:0000256" key="1">
    <source>
        <dbReference type="ARBA" id="ARBA00004141"/>
    </source>
</evidence>
<comment type="subcellular location">
    <subcellularLocation>
        <location evidence="1">Membrane</location>
        <topology evidence="1">Multi-pass membrane protein</topology>
    </subcellularLocation>
</comment>
<feature type="transmembrane region" description="Helical" evidence="6">
    <location>
        <begin position="156"/>
        <end position="178"/>
    </location>
</feature>
<dbReference type="AlphaFoldDB" id="A0A316C7I0"/>
<protein>
    <submittedName>
        <fullName evidence="7">YjbE family integral membrane protein</fullName>
    </submittedName>
</protein>
<keyword evidence="4 6" id="KW-1133">Transmembrane helix</keyword>
<dbReference type="InterPro" id="IPR022301">
    <property type="entry name" value="Integral_membrane_YjbE"/>
</dbReference>
<dbReference type="GO" id="GO:0016020">
    <property type="term" value="C:membrane"/>
    <property type="evidence" value="ECO:0007669"/>
    <property type="project" value="UniProtKB-SubCell"/>
</dbReference>
<reference evidence="7 8" key="1">
    <citation type="submission" date="2018-05" db="EMBL/GenBank/DDBJ databases">
        <title>Genomic Encyclopedia of Type Strains, Phase IV (KMG-IV): sequencing the most valuable type-strain genomes for metagenomic binning, comparative biology and taxonomic classification.</title>
        <authorList>
            <person name="Goeker M."/>
        </authorList>
    </citation>
    <scope>NUCLEOTIDE SEQUENCE [LARGE SCALE GENOMIC DNA]</scope>
    <source>
        <strain evidence="7 8">DSM 6986</strain>
    </source>
</reference>
<keyword evidence="5 6" id="KW-0472">Membrane</keyword>
<gene>
    <name evidence="7" type="ORF">C7441_102157</name>
</gene>
<organism evidence="7 8">
    <name type="scientific">Pseudaminobacter salicylatoxidans</name>
    <dbReference type="NCBI Taxonomy" id="93369"/>
    <lineage>
        <taxon>Bacteria</taxon>
        <taxon>Pseudomonadati</taxon>
        <taxon>Pseudomonadota</taxon>
        <taxon>Alphaproteobacteria</taxon>
        <taxon>Hyphomicrobiales</taxon>
        <taxon>Phyllobacteriaceae</taxon>
        <taxon>Pseudaminobacter</taxon>
    </lineage>
</organism>
<dbReference type="EMBL" id="QGGG01000002">
    <property type="protein sequence ID" value="PWJ85712.1"/>
    <property type="molecule type" value="Genomic_DNA"/>
</dbReference>
<evidence type="ECO:0000256" key="2">
    <source>
        <dbReference type="ARBA" id="ARBA00007511"/>
    </source>
</evidence>
<dbReference type="Proteomes" id="UP000245396">
    <property type="component" value="Unassembled WGS sequence"/>
</dbReference>
<dbReference type="PANTHER" id="PTHR30238">
    <property type="entry name" value="MEMBRANE BOUND PREDICTED REDOX MODULATOR"/>
    <property type="match status" value="1"/>
</dbReference>
<evidence type="ECO:0000256" key="6">
    <source>
        <dbReference type="SAM" id="Phobius"/>
    </source>
</evidence>
<proteinExistence type="inferred from homology"/>
<evidence type="ECO:0000256" key="4">
    <source>
        <dbReference type="ARBA" id="ARBA00022989"/>
    </source>
</evidence>
<comment type="similarity">
    <text evidence="2">Belongs to the TerC family.</text>
</comment>
<evidence type="ECO:0000256" key="3">
    <source>
        <dbReference type="ARBA" id="ARBA00022692"/>
    </source>
</evidence>
<dbReference type="SUPFAM" id="SSF103473">
    <property type="entry name" value="MFS general substrate transporter"/>
    <property type="match status" value="1"/>
</dbReference>
<evidence type="ECO:0000256" key="5">
    <source>
        <dbReference type="ARBA" id="ARBA00023136"/>
    </source>
</evidence>
<accession>A0A316C7I0</accession>
<dbReference type="RefSeq" id="WP_109611907.1">
    <property type="nucleotide sequence ID" value="NZ_QGGG01000002.1"/>
</dbReference>
<dbReference type="PANTHER" id="PTHR30238:SF4">
    <property type="entry name" value="SLL1022 PROTEIN"/>
    <property type="match status" value="1"/>
</dbReference>
<feature type="transmembrane region" description="Helical" evidence="6">
    <location>
        <begin position="183"/>
        <end position="201"/>
    </location>
</feature>
<dbReference type="InterPro" id="IPR005496">
    <property type="entry name" value="Integral_membrane_TerC"/>
</dbReference>
<evidence type="ECO:0000313" key="7">
    <source>
        <dbReference type="EMBL" id="PWJ85712.1"/>
    </source>
</evidence>
<comment type="caution">
    <text evidence="7">The sequence shown here is derived from an EMBL/GenBank/DDBJ whole genome shotgun (WGS) entry which is preliminary data.</text>
</comment>
<feature type="transmembrane region" description="Helical" evidence="6">
    <location>
        <begin position="6"/>
        <end position="33"/>
    </location>
</feature>
<keyword evidence="3 6" id="KW-0812">Transmembrane</keyword>
<name>A0A316C7I0_PSESE</name>
<dbReference type="Pfam" id="PF03741">
    <property type="entry name" value="TerC"/>
    <property type="match status" value="1"/>
</dbReference>
<keyword evidence="8" id="KW-1185">Reference proteome</keyword>
<dbReference type="OrthoDB" id="9807970at2"/>
<dbReference type="NCBIfam" id="TIGR03717">
    <property type="entry name" value="R_switched_YjbE"/>
    <property type="match status" value="1"/>
</dbReference>
<feature type="transmembrane region" description="Helical" evidence="6">
    <location>
        <begin position="45"/>
        <end position="63"/>
    </location>
</feature>
<feature type="transmembrane region" description="Helical" evidence="6">
    <location>
        <begin position="130"/>
        <end position="150"/>
    </location>
</feature>
<evidence type="ECO:0000313" key="8">
    <source>
        <dbReference type="Proteomes" id="UP000245396"/>
    </source>
</evidence>
<dbReference type="InterPro" id="IPR036259">
    <property type="entry name" value="MFS_trans_sf"/>
</dbReference>